<proteinExistence type="predicted"/>
<sequence length="537" mass="65499">MNKTSDAIMPSYTSIPKEDIYTKKVKQDVISLLQDESFKWILSMQVKSLNSFIAFNKSANEALNELFIVRYRLNLKEQKFIESFKSSNISTFKWNDKEKEEIMDLIEKKKYAFQKLLVECIERWNFYFPKEDLDDIVNLIWSWIFEWKDSLYRKYLKLIETNHQIDLWSKLYYGLPDWMNAWSYKSSLLSSDVDPKKILNIHNDNIRNYLAELICLSSIWNNNYDDWIKAEKCESDNWWWTSNLVFLAPMENYIHKNFVDPEFLVLLREKTEFTPAEFENLSMKFYWNSYGMDKVKAYYVEEILKWWNATFEQYLWKTFPNDVELKKNLWTFIWIVKWEFAKTFNEYYKMIAKIFNIELSDMIALKDEIVEWSKKETTFHEYWHSLFWSKSSDLEETKASLFYWLHLYNKYVASNAELELQEIKRIMYSFTIDFTRYISRMEEPRYRKYVYTSQILLHYMQDNSLLWYDSEKNCLNMNLDNESETIIRFKSLLRDLAGVLDTIKSIYDDNDPQREQNLINYYDEETLPTLQLLYKNF</sequence>
<accession>K2GVR8</accession>
<comment type="caution">
    <text evidence="1">The sequence shown here is derived from an EMBL/GenBank/DDBJ whole genome shotgun (WGS) entry which is preliminary data.</text>
</comment>
<dbReference type="EMBL" id="AMFJ01000480">
    <property type="protein sequence ID" value="EKE27440.1"/>
    <property type="molecule type" value="Genomic_DNA"/>
</dbReference>
<gene>
    <name evidence="1" type="ORF">ACD_3C00206G0002</name>
</gene>
<dbReference type="AlphaFoldDB" id="K2GVR8"/>
<evidence type="ECO:0000313" key="1">
    <source>
        <dbReference type="EMBL" id="EKE27440.1"/>
    </source>
</evidence>
<reference evidence="1" key="1">
    <citation type="journal article" date="2012" name="Science">
        <title>Fermentation, hydrogen, and sulfur metabolism in multiple uncultivated bacterial phyla.</title>
        <authorList>
            <person name="Wrighton K.C."/>
            <person name="Thomas B.C."/>
            <person name="Sharon I."/>
            <person name="Miller C.S."/>
            <person name="Castelle C.J."/>
            <person name="VerBerkmoes N.C."/>
            <person name="Wilkins M.J."/>
            <person name="Hettich R.L."/>
            <person name="Lipton M.S."/>
            <person name="Williams K.H."/>
            <person name="Long P.E."/>
            <person name="Banfield J.F."/>
        </authorList>
    </citation>
    <scope>NUCLEOTIDE SEQUENCE [LARGE SCALE GENOMIC DNA]</scope>
</reference>
<protein>
    <submittedName>
        <fullName evidence="1">Uncharacterized protein</fullName>
    </submittedName>
</protein>
<organism evidence="1">
    <name type="scientific">uncultured bacterium</name>
    <name type="common">gcode 4</name>
    <dbReference type="NCBI Taxonomy" id="1234023"/>
    <lineage>
        <taxon>Bacteria</taxon>
        <taxon>environmental samples</taxon>
    </lineage>
</organism>
<name>K2GVR8_9BACT</name>